<feature type="transmembrane region" description="Helical" evidence="7">
    <location>
        <begin position="291"/>
        <end position="310"/>
    </location>
</feature>
<feature type="domain" description="Major facilitator superfamily (MFS) profile" evidence="8">
    <location>
        <begin position="15"/>
        <end position="407"/>
    </location>
</feature>
<sequence length="417" mass="45349">MGQTVKNDPNYYKKIIVTLCLGWVVIWIYRTILTPIYPQIQESLGNISDTQVGLVASIYFFAYTGMQIPSGILVDKFGQKKVIIPAFIIFALAAFVIGTSSTITQVYVGALLAGLSTGSYYGAAFSLSAKHMPKDKKSFSNAIINSGSALGMVIGLIGSSVLVGSLEIKWNYMLYITAILIIAVTFVFALFVKQEKKPATKEDSEDKKTITQDAVSKVNLFSPRQLVIYFVYFATCYGYYMIVTWLPSFLVTEKGFEQGSVGYVAALVAISAVPGALIFSKYIDKNAHMRLRLIFFLLIGAALTISLTVFSPNPTVLYIALILYGLLGKLAIDPVLITYVTDSVSSNTVAKALGFFNFFGMTSSVVAPTLTGYIGDITGSKVLAFYIAAILLAAAAILFFLVVMLKENKATHPLTNE</sequence>
<feature type="transmembrane region" description="Helical" evidence="7">
    <location>
        <begin position="260"/>
        <end position="279"/>
    </location>
</feature>
<feature type="transmembrane region" description="Helical" evidence="7">
    <location>
        <begin position="106"/>
        <end position="127"/>
    </location>
</feature>
<accession>A0A544UQH2</accession>
<feature type="transmembrane region" description="Helical" evidence="7">
    <location>
        <begin position="172"/>
        <end position="192"/>
    </location>
</feature>
<evidence type="ECO:0000313" key="9">
    <source>
        <dbReference type="EMBL" id="TQR36099.1"/>
    </source>
</evidence>
<dbReference type="PANTHER" id="PTHR43124:SF3">
    <property type="entry name" value="CHLORAMPHENICOL EFFLUX PUMP RV0191"/>
    <property type="match status" value="1"/>
</dbReference>
<gene>
    <name evidence="9" type="ORF">C7Y47_07445</name>
</gene>
<dbReference type="InterPro" id="IPR036259">
    <property type="entry name" value="MFS_trans_sf"/>
</dbReference>
<comment type="subcellular location">
    <subcellularLocation>
        <location evidence="1">Cell membrane</location>
        <topology evidence="1">Multi-pass membrane protein</topology>
    </subcellularLocation>
</comment>
<feature type="transmembrane region" description="Helical" evidence="7">
    <location>
        <begin position="12"/>
        <end position="32"/>
    </location>
</feature>
<feature type="transmembrane region" description="Helical" evidence="7">
    <location>
        <begin position="82"/>
        <end position="100"/>
    </location>
</feature>
<dbReference type="Pfam" id="PF07690">
    <property type="entry name" value="MFS_1"/>
    <property type="match status" value="1"/>
</dbReference>
<dbReference type="RefSeq" id="WP_142508186.1">
    <property type="nucleotide sequence ID" value="NZ_SADV01000004.1"/>
</dbReference>
<dbReference type="InterPro" id="IPR020846">
    <property type="entry name" value="MFS_dom"/>
</dbReference>
<dbReference type="AlphaFoldDB" id="A0A544UQH2"/>
<dbReference type="OrthoDB" id="9773404at2"/>
<proteinExistence type="predicted"/>
<dbReference type="SUPFAM" id="SSF103473">
    <property type="entry name" value="MFS general substrate transporter"/>
    <property type="match status" value="1"/>
</dbReference>
<dbReference type="Proteomes" id="UP000317944">
    <property type="component" value="Unassembled WGS sequence"/>
</dbReference>
<comment type="caution">
    <text evidence="9">The sequence shown here is derived from an EMBL/GenBank/DDBJ whole genome shotgun (WGS) entry which is preliminary data.</text>
</comment>
<evidence type="ECO:0000256" key="4">
    <source>
        <dbReference type="ARBA" id="ARBA00022692"/>
    </source>
</evidence>
<reference evidence="9 10" key="1">
    <citation type="submission" date="2018-03" db="EMBL/GenBank/DDBJ databases">
        <title>Aerobic endospore-forming bacteria genome sequencing and assembly.</title>
        <authorList>
            <person name="Cavalcante D.A."/>
            <person name="Driks A."/>
            <person name="Putonti C."/>
            <person name="De-Souza M.T."/>
        </authorList>
    </citation>
    <scope>NUCLEOTIDE SEQUENCE [LARGE SCALE GENOMIC DNA]</scope>
    <source>
        <strain evidence="9 10">SDF0037</strain>
    </source>
</reference>
<protein>
    <submittedName>
        <fullName evidence="9">MFS transporter</fullName>
    </submittedName>
</protein>
<feature type="transmembrane region" description="Helical" evidence="7">
    <location>
        <begin position="383"/>
        <end position="405"/>
    </location>
</feature>
<keyword evidence="4 7" id="KW-0812">Transmembrane</keyword>
<evidence type="ECO:0000256" key="6">
    <source>
        <dbReference type="ARBA" id="ARBA00023136"/>
    </source>
</evidence>
<keyword evidence="3" id="KW-1003">Cell membrane</keyword>
<keyword evidence="2" id="KW-0813">Transport</keyword>
<evidence type="ECO:0000256" key="3">
    <source>
        <dbReference type="ARBA" id="ARBA00022475"/>
    </source>
</evidence>
<name>A0A544UQH2_LYSSH</name>
<evidence type="ECO:0000256" key="2">
    <source>
        <dbReference type="ARBA" id="ARBA00022448"/>
    </source>
</evidence>
<dbReference type="Gene3D" id="1.20.1250.20">
    <property type="entry name" value="MFS general substrate transporter like domains"/>
    <property type="match status" value="1"/>
</dbReference>
<evidence type="ECO:0000259" key="8">
    <source>
        <dbReference type="PROSITE" id="PS50850"/>
    </source>
</evidence>
<organism evidence="9 10">
    <name type="scientific">Lysinibacillus sphaericus</name>
    <name type="common">Bacillus sphaericus</name>
    <dbReference type="NCBI Taxonomy" id="1421"/>
    <lineage>
        <taxon>Bacteria</taxon>
        <taxon>Bacillati</taxon>
        <taxon>Bacillota</taxon>
        <taxon>Bacilli</taxon>
        <taxon>Bacillales</taxon>
        <taxon>Bacillaceae</taxon>
        <taxon>Lysinibacillus</taxon>
    </lineage>
</organism>
<evidence type="ECO:0000256" key="1">
    <source>
        <dbReference type="ARBA" id="ARBA00004651"/>
    </source>
</evidence>
<feature type="transmembrane region" description="Helical" evidence="7">
    <location>
        <begin position="316"/>
        <end position="340"/>
    </location>
</feature>
<dbReference type="PROSITE" id="PS50850">
    <property type="entry name" value="MFS"/>
    <property type="match status" value="1"/>
</dbReference>
<feature type="transmembrane region" description="Helical" evidence="7">
    <location>
        <begin position="52"/>
        <end position="75"/>
    </location>
</feature>
<dbReference type="InterPro" id="IPR011701">
    <property type="entry name" value="MFS"/>
</dbReference>
<keyword evidence="5 7" id="KW-1133">Transmembrane helix</keyword>
<keyword evidence="6 7" id="KW-0472">Membrane</keyword>
<dbReference type="GO" id="GO:0005886">
    <property type="term" value="C:plasma membrane"/>
    <property type="evidence" value="ECO:0007669"/>
    <property type="project" value="UniProtKB-SubCell"/>
</dbReference>
<dbReference type="PANTHER" id="PTHR43124">
    <property type="entry name" value="PURINE EFFLUX PUMP PBUE"/>
    <property type="match status" value="1"/>
</dbReference>
<evidence type="ECO:0000313" key="10">
    <source>
        <dbReference type="Proteomes" id="UP000317944"/>
    </source>
</evidence>
<dbReference type="InterPro" id="IPR050189">
    <property type="entry name" value="MFS_Efflux_Transporters"/>
</dbReference>
<feature type="transmembrane region" description="Helical" evidence="7">
    <location>
        <begin position="226"/>
        <end position="248"/>
    </location>
</feature>
<feature type="transmembrane region" description="Helical" evidence="7">
    <location>
        <begin position="352"/>
        <end position="371"/>
    </location>
</feature>
<dbReference type="GO" id="GO:0022857">
    <property type="term" value="F:transmembrane transporter activity"/>
    <property type="evidence" value="ECO:0007669"/>
    <property type="project" value="InterPro"/>
</dbReference>
<dbReference type="EMBL" id="SADV01000004">
    <property type="protein sequence ID" value="TQR36099.1"/>
    <property type="molecule type" value="Genomic_DNA"/>
</dbReference>
<evidence type="ECO:0000256" key="7">
    <source>
        <dbReference type="SAM" id="Phobius"/>
    </source>
</evidence>
<feature type="transmembrane region" description="Helical" evidence="7">
    <location>
        <begin position="139"/>
        <end position="166"/>
    </location>
</feature>
<evidence type="ECO:0000256" key="5">
    <source>
        <dbReference type="ARBA" id="ARBA00022989"/>
    </source>
</evidence>